<sequence length="54" mass="6687">VLKRTDVRAEKKLLFESEFGPRILWARKWIALMQKRWKFQNPDAARMLRIFYSF</sequence>
<accession>A0A0F9D4G2</accession>
<comment type="caution">
    <text evidence="1">The sequence shown here is derived from an EMBL/GenBank/DDBJ whole genome shotgun (WGS) entry which is preliminary data.</text>
</comment>
<gene>
    <name evidence="1" type="ORF">LCGC14_2590740</name>
</gene>
<name>A0A0F9D4G2_9ZZZZ</name>
<organism evidence="1">
    <name type="scientific">marine sediment metagenome</name>
    <dbReference type="NCBI Taxonomy" id="412755"/>
    <lineage>
        <taxon>unclassified sequences</taxon>
        <taxon>metagenomes</taxon>
        <taxon>ecological metagenomes</taxon>
    </lineage>
</organism>
<proteinExistence type="predicted"/>
<feature type="non-terminal residue" evidence="1">
    <location>
        <position position="1"/>
    </location>
</feature>
<dbReference type="AlphaFoldDB" id="A0A0F9D4G2"/>
<reference evidence="1" key="1">
    <citation type="journal article" date="2015" name="Nature">
        <title>Complex archaea that bridge the gap between prokaryotes and eukaryotes.</title>
        <authorList>
            <person name="Spang A."/>
            <person name="Saw J.H."/>
            <person name="Jorgensen S.L."/>
            <person name="Zaremba-Niedzwiedzka K."/>
            <person name="Martijn J."/>
            <person name="Lind A.E."/>
            <person name="van Eijk R."/>
            <person name="Schleper C."/>
            <person name="Guy L."/>
            <person name="Ettema T.J."/>
        </authorList>
    </citation>
    <scope>NUCLEOTIDE SEQUENCE</scope>
</reference>
<protein>
    <submittedName>
        <fullName evidence="1">Uncharacterized protein</fullName>
    </submittedName>
</protein>
<dbReference type="EMBL" id="LAZR01043478">
    <property type="protein sequence ID" value="KKL06968.1"/>
    <property type="molecule type" value="Genomic_DNA"/>
</dbReference>
<evidence type="ECO:0000313" key="1">
    <source>
        <dbReference type="EMBL" id="KKL06968.1"/>
    </source>
</evidence>